<dbReference type="EMBL" id="CP032125">
    <property type="protein sequence ID" value="AXX96984.1"/>
    <property type="molecule type" value="Genomic_DNA"/>
</dbReference>
<dbReference type="GO" id="GO:0071949">
    <property type="term" value="F:FAD binding"/>
    <property type="evidence" value="ECO:0007669"/>
    <property type="project" value="InterPro"/>
</dbReference>
<dbReference type="InterPro" id="IPR051205">
    <property type="entry name" value="UbiH/COQ6_monooxygenase"/>
</dbReference>
<dbReference type="OrthoDB" id="9796623at2"/>
<evidence type="ECO:0000256" key="7">
    <source>
        <dbReference type="ARBA" id="ARBA00023033"/>
    </source>
</evidence>
<comment type="similarity">
    <text evidence="3">Belongs to the UbiH/COQ6 family.</text>
</comment>
<proteinExistence type="inferred from homology"/>
<dbReference type="InterPro" id="IPR002938">
    <property type="entry name" value="FAD-bd"/>
</dbReference>
<dbReference type="InterPro" id="IPR010971">
    <property type="entry name" value="UbiH/COQ6"/>
</dbReference>
<evidence type="ECO:0000313" key="10">
    <source>
        <dbReference type="Proteomes" id="UP000261704"/>
    </source>
</evidence>
<keyword evidence="5" id="KW-0274">FAD</keyword>
<protein>
    <submittedName>
        <fullName evidence="9">FAD-dependent hydroxylase</fullName>
    </submittedName>
</protein>
<dbReference type="InterPro" id="IPR036188">
    <property type="entry name" value="FAD/NAD-bd_sf"/>
</dbReference>
<evidence type="ECO:0000256" key="5">
    <source>
        <dbReference type="ARBA" id="ARBA00022827"/>
    </source>
</evidence>
<keyword evidence="7" id="KW-0503">Monooxygenase</keyword>
<dbReference type="PANTHER" id="PTHR43876:SF25">
    <property type="entry name" value="MONOOXYGENASE NMA2164"/>
    <property type="match status" value="1"/>
</dbReference>
<gene>
    <name evidence="9" type="ORF">BAR1_02985</name>
</gene>
<name>A0A347UDQ6_9RHOB</name>
<dbReference type="UniPathway" id="UPA00232"/>
<keyword evidence="10" id="KW-1185">Reference proteome</keyword>
<reference evidence="9 10" key="1">
    <citation type="submission" date="2018-09" db="EMBL/GenBank/DDBJ databases">
        <title>Profundibacter amoris BAR1 gen. nov., sp. nov., a new member of the Roseobacter clade isolated at Lokis Castle Vent Field on the Arctic Mid-Oceanic Ridge.</title>
        <authorList>
            <person name="Le Moine Bauer S."/>
            <person name="Sjoeberg A.G."/>
            <person name="L'Haridon S."/>
            <person name="Stokke R."/>
            <person name="Roalkvam I."/>
            <person name="Steen I.H."/>
            <person name="Dahle H."/>
        </authorList>
    </citation>
    <scope>NUCLEOTIDE SEQUENCE [LARGE SCALE GENOMIC DNA]</scope>
    <source>
        <strain evidence="9 10">BAR1</strain>
    </source>
</reference>
<comment type="pathway">
    <text evidence="2">Cofactor biosynthesis; ubiquinone biosynthesis.</text>
</comment>
<dbReference type="RefSeq" id="WP_118941642.1">
    <property type="nucleotide sequence ID" value="NZ_CP032125.1"/>
</dbReference>
<feature type="domain" description="FAD-binding" evidence="8">
    <location>
        <begin position="8"/>
        <end position="339"/>
    </location>
</feature>
<evidence type="ECO:0000256" key="3">
    <source>
        <dbReference type="ARBA" id="ARBA00005349"/>
    </source>
</evidence>
<dbReference type="NCBIfam" id="TIGR01988">
    <property type="entry name" value="Ubi-OHases"/>
    <property type="match status" value="1"/>
</dbReference>
<accession>A0A347UDQ6</accession>
<dbReference type="NCBIfam" id="NF006593">
    <property type="entry name" value="PRK09126.1"/>
    <property type="match status" value="1"/>
</dbReference>
<organism evidence="9 10">
    <name type="scientific">Profundibacter amoris</name>
    <dbReference type="NCBI Taxonomy" id="2171755"/>
    <lineage>
        <taxon>Bacteria</taxon>
        <taxon>Pseudomonadati</taxon>
        <taxon>Pseudomonadota</taxon>
        <taxon>Alphaproteobacteria</taxon>
        <taxon>Rhodobacterales</taxon>
        <taxon>Paracoccaceae</taxon>
        <taxon>Profundibacter</taxon>
    </lineage>
</organism>
<dbReference type="PRINTS" id="PR00420">
    <property type="entry name" value="RNGMNOXGNASE"/>
</dbReference>
<keyword evidence="4" id="KW-0285">Flavoprotein</keyword>
<dbReference type="Proteomes" id="UP000261704">
    <property type="component" value="Chromosome"/>
</dbReference>
<dbReference type="KEGG" id="pamo:BAR1_02985"/>
<evidence type="ECO:0000259" key="8">
    <source>
        <dbReference type="Pfam" id="PF01494"/>
    </source>
</evidence>
<comment type="cofactor">
    <cofactor evidence="1">
        <name>FAD</name>
        <dbReference type="ChEBI" id="CHEBI:57692"/>
    </cofactor>
</comment>
<dbReference type="GO" id="GO:0016705">
    <property type="term" value="F:oxidoreductase activity, acting on paired donors, with incorporation or reduction of molecular oxygen"/>
    <property type="evidence" value="ECO:0007669"/>
    <property type="project" value="InterPro"/>
</dbReference>
<dbReference type="Pfam" id="PF01494">
    <property type="entry name" value="FAD_binding_3"/>
    <property type="match status" value="1"/>
</dbReference>
<dbReference type="AlphaFoldDB" id="A0A347UDQ6"/>
<evidence type="ECO:0000256" key="2">
    <source>
        <dbReference type="ARBA" id="ARBA00004749"/>
    </source>
</evidence>
<evidence type="ECO:0000313" key="9">
    <source>
        <dbReference type="EMBL" id="AXX96984.1"/>
    </source>
</evidence>
<keyword evidence="6" id="KW-0560">Oxidoreductase</keyword>
<sequence>MTAPRNFDIVIIGAGPAGLSLARTLSGSGLQIAIVEMQSEAVLADPPEDGRDIALTHTSEKLMKDLGMWAHIPEDQIGTIRDAKVVNGKSPFSLHFDSRGSGADYLGRIVPNHLIRQSAYKVVKDQPNVTLLCESEVVSVATNTTEGTVGLADGTTLKAALVVAADSRFSSTRRKMGIAASSLDFGRVVIVCEMEHELPHEDTATECFFYDQTLAILPMYGNKSSVVVTLPTANADAVLNMPPEAFAADIAQRFGGKLGKMTLVTKRHPYPLVGVLAKQFVTTRFALVGDAAVGMHPVTAHGFNLGLSGAKLLSDQIEEAARNLTDIGAMTGLKRYESAHRRAVLPLYHGTNALVKLYTDTSVPARLLRDVALRVGNFLPPVKKRILHQLTHIEQHAK</sequence>
<dbReference type="GO" id="GO:0004497">
    <property type="term" value="F:monooxygenase activity"/>
    <property type="evidence" value="ECO:0007669"/>
    <property type="project" value="UniProtKB-KW"/>
</dbReference>
<evidence type="ECO:0000256" key="1">
    <source>
        <dbReference type="ARBA" id="ARBA00001974"/>
    </source>
</evidence>
<dbReference type="SUPFAM" id="SSF51905">
    <property type="entry name" value="FAD/NAD(P)-binding domain"/>
    <property type="match status" value="1"/>
</dbReference>
<evidence type="ECO:0000256" key="6">
    <source>
        <dbReference type="ARBA" id="ARBA00023002"/>
    </source>
</evidence>
<evidence type="ECO:0000256" key="4">
    <source>
        <dbReference type="ARBA" id="ARBA00022630"/>
    </source>
</evidence>
<dbReference type="Gene3D" id="3.50.50.60">
    <property type="entry name" value="FAD/NAD(P)-binding domain"/>
    <property type="match status" value="2"/>
</dbReference>
<dbReference type="PANTHER" id="PTHR43876">
    <property type="entry name" value="UBIQUINONE BIOSYNTHESIS MONOOXYGENASE COQ6, MITOCHONDRIAL"/>
    <property type="match status" value="1"/>
</dbReference>
<dbReference type="GO" id="GO:0006744">
    <property type="term" value="P:ubiquinone biosynthetic process"/>
    <property type="evidence" value="ECO:0007669"/>
    <property type="project" value="UniProtKB-UniPathway"/>
</dbReference>